<dbReference type="GO" id="GO:0005730">
    <property type="term" value="C:nucleolus"/>
    <property type="evidence" value="ECO:0007669"/>
    <property type="project" value="TreeGrafter"/>
</dbReference>
<feature type="compositionally biased region" description="Acidic residues" evidence="6">
    <location>
        <begin position="856"/>
        <end position="866"/>
    </location>
</feature>
<dbReference type="InterPro" id="IPR000504">
    <property type="entry name" value="RRM_dom"/>
</dbReference>
<evidence type="ECO:0000313" key="9">
    <source>
        <dbReference type="Proteomes" id="UP000077266"/>
    </source>
</evidence>
<feature type="compositionally biased region" description="Basic and acidic residues" evidence="6">
    <location>
        <begin position="96"/>
        <end position="108"/>
    </location>
</feature>
<organism evidence="8 9">
    <name type="scientific">Exidia glandulosa HHB12029</name>
    <dbReference type="NCBI Taxonomy" id="1314781"/>
    <lineage>
        <taxon>Eukaryota</taxon>
        <taxon>Fungi</taxon>
        <taxon>Dikarya</taxon>
        <taxon>Basidiomycota</taxon>
        <taxon>Agaricomycotina</taxon>
        <taxon>Agaricomycetes</taxon>
        <taxon>Auriculariales</taxon>
        <taxon>Exidiaceae</taxon>
        <taxon>Exidia</taxon>
    </lineage>
</organism>
<sequence>MAELVTDASTSSPTHGSTLFVSNLPYTATSVDLQTLFSDIGPVRSAFVVTDKETKVSKGVGYVSFAIREDAQRALDDPAALQLDGRTLRLQWPSQKNKDVDASPEKPARTPKASSSAKVHDPLAARTIVISGLPADINSKVLWKKIRKEDGAEDVQYPVDGVASDVAHAVFTTPTQATAAVQHLHAHVFKGALLSVTLKQHSEALAKRKAGMPSRSNRLIVRNLPFDTTEADIRATFLPFGPIYSIDIPTSEDNKIKGFAFVWFVAKNDAAKALLRANGKPLKKAGEVRKFRLKGAEKAARIVAVDWALSKTHWEAEKAKLEDAMEVDDADGASASGSSSEEESDKDEDEDGDDALGVHDDDSDDEDRESGDDSEREDDDDAPKIRPELPQTDVGTTLFIRNVPYDATEDDLRTLFRAFGPLRYARITMDRESGRSRGTGFACFWNREDADAVIEHAQLLRDEIGDTSTGSALNRKNPFSMPSILTPDPSSSLARTLVLHGRTLDVTRAVTRDQAGKLKEEGERRREKADKRNLYLMREGVIFPNSPAAASLTPVEIEKRQASYNARRTLLRSNPSLYVSKTRLSVRQLPMWASERVLKRLAVHAVRAFEADVRSGARQPLADDELHPPEDEQEEPAEPKEKEKEKDKKRWKPSERPTVVSQSKIVRQQDRLDPLTGKGRSRGYGFLQMTSHADALRVLRWANNNPATEALMRGWHKAELEDALKNGAKGPKVKTEDGKEESGDVRKARETRLKAKIAELEAKEGKGGAEERAKGGGLIMEFSIENVQVVKKRRDRQEVRVHFFSLSEAPETKGKKRSFMDDATTDDAPSSKRRRASTGGKEKQDKPAKHKPPVKDDDDDDGDEDATTSPKKSPSAKTTKNNLGSIIGRKRKERKAKRS</sequence>
<reference evidence="8 9" key="1">
    <citation type="journal article" date="2016" name="Mol. Biol. Evol.">
        <title>Comparative Genomics of Early-Diverging Mushroom-Forming Fungi Provides Insights into the Origins of Lignocellulose Decay Capabilities.</title>
        <authorList>
            <person name="Nagy L.G."/>
            <person name="Riley R."/>
            <person name="Tritt A."/>
            <person name="Adam C."/>
            <person name="Daum C."/>
            <person name="Floudas D."/>
            <person name="Sun H."/>
            <person name="Yadav J.S."/>
            <person name="Pangilinan J."/>
            <person name="Larsson K.H."/>
            <person name="Matsuura K."/>
            <person name="Barry K."/>
            <person name="Labutti K."/>
            <person name="Kuo R."/>
            <person name="Ohm R.A."/>
            <person name="Bhattacharya S.S."/>
            <person name="Shirouzu T."/>
            <person name="Yoshinaga Y."/>
            <person name="Martin F.M."/>
            <person name="Grigoriev I.V."/>
            <person name="Hibbett D.S."/>
        </authorList>
    </citation>
    <scope>NUCLEOTIDE SEQUENCE [LARGE SCALE GENOMIC DNA]</scope>
    <source>
        <strain evidence="8 9">HHB12029</strain>
    </source>
</reference>
<dbReference type="InterPro" id="IPR035979">
    <property type="entry name" value="RBD_domain_sf"/>
</dbReference>
<keyword evidence="9" id="KW-1185">Reference proteome</keyword>
<feature type="domain" description="RRM" evidence="7">
    <location>
        <begin position="217"/>
        <end position="298"/>
    </location>
</feature>
<feature type="compositionally biased region" description="Acidic residues" evidence="6">
    <location>
        <begin position="340"/>
        <end position="354"/>
    </location>
</feature>
<gene>
    <name evidence="8" type="ORF">EXIGLDRAFT_675838</name>
</gene>
<evidence type="ECO:0000256" key="3">
    <source>
        <dbReference type="ARBA" id="ARBA00022884"/>
    </source>
</evidence>
<evidence type="ECO:0000256" key="6">
    <source>
        <dbReference type="SAM" id="MobiDB-lite"/>
    </source>
</evidence>
<feature type="domain" description="RRM" evidence="7">
    <location>
        <begin position="17"/>
        <end position="95"/>
    </location>
</feature>
<evidence type="ECO:0000256" key="5">
    <source>
        <dbReference type="PROSITE-ProRule" id="PRU00176"/>
    </source>
</evidence>
<evidence type="ECO:0000256" key="1">
    <source>
        <dbReference type="ARBA" id="ARBA00004123"/>
    </source>
</evidence>
<feature type="region of interest" description="Disordered" evidence="6">
    <location>
        <begin position="725"/>
        <end position="748"/>
    </location>
</feature>
<feature type="region of interest" description="Disordered" evidence="6">
    <location>
        <begin position="322"/>
        <end position="393"/>
    </location>
</feature>
<protein>
    <recommendedName>
        <fullName evidence="7">RRM domain-containing protein</fullName>
    </recommendedName>
</protein>
<proteinExistence type="predicted"/>
<dbReference type="Pfam" id="PF00076">
    <property type="entry name" value="RRM_1"/>
    <property type="match status" value="3"/>
</dbReference>
<dbReference type="InterPro" id="IPR051945">
    <property type="entry name" value="RRM_MRD1_RNA_proc_ribogen"/>
</dbReference>
<evidence type="ECO:0000256" key="4">
    <source>
        <dbReference type="ARBA" id="ARBA00023242"/>
    </source>
</evidence>
<feature type="compositionally biased region" description="Basic and acidic residues" evidence="6">
    <location>
        <begin position="733"/>
        <end position="748"/>
    </location>
</feature>
<dbReference type="PANTHER" id="PTHR48039:SF5">
    <property type="entry name" value="RNA-BINDING PROTEIN 28"/>
    <property type="match status" value="1"/>
</dbReference>
<dbReference type="SMART" id="SM00360">
    <property type="entry name" value="RRM"/>
    <property type="match status" value="5"/>
</dbReference>
<dbReference type="CDD" id="cd12676">
    <property type="entry name" value="RRM3_Nop4p"/>
    <property type="match status" value="1"/>
</dbReference>
<keyword evidence="4" id="KW-0539">Nucleus</keyword>
<dbReference type="FunFam" id="3.30.70.330:FF:000406">
    <property type="entry name" value="Related to Nucleolar protein NOP4"/>
    <property type="match status" value="1"/>
</dbReference>
<feature type="compositionally biased region" description="Basic residues" evidence="6">
    <location>
        <begin position="888"/>
        <end position="899"/>
    </location>
</feature>
<dbReference type="GO" id="GO:0003729">
    <property type="term" value="F:mRNA binding"/>
    <property type="evidence" value="ECO:0007669"/>
    <property type="project" value="TreeGrafter"/>
</dbReference>
<name>A0A165H9W0_EXIGL</name>
<dbReference type="FunCoup" id="A0A165H9W0">
    <property type="interactions" value="803"/>
</dbReference>
<dbReference type="InterPro" id="IPR034808">
    <property type="entry name" value="Nop4p_RRM3"/>
</dbReference>
<feature type="compositionally biased region" description="Low complexity" evidence="6">
    <location>
        <begin position="867"/>
        <end position="880"/>
    </location>
</feature>
<dbReference type="STRING" id="1314781.A0A165H9W0"/>
<evidence type="ECO:0000256" key="2">
    <source>
        <dbReference type="ARBA" id="ARBA00022737"/>
    </source>
</evidence>
<dbReference type="InterPro" id="IPR012677">
    <property type="entry name" value="Nucleotide-bd_a/b_plait_sf"/>
</dbReference>
<feature type="region of interest" description="Disordered" evidence="6">
    <location>
        <begin position="613"/>
        <end position="680"/>
    </location>
</feature>
<feature type="compositionally biased region" description="Acidic residues" evidence="6">
    <location>
        <begin position="361"/>
        <end position="381"/>
    </location>
</feature>
<dbReference type="CDD" id="cd12414">
    <property type="entry name" value="RRM2_RBM28_like"/>
    <property type="match status" value="1"/>
</dbReference>
<accession>A0A165H9W0</accession>
<dbReference type="InParanoid" id="A0A165H9W0"/>
<dbReference type="SUPFAM" id="SSF54928">
    <property type="entry name" value="RNA-binding domain, RBD"/>
    <property type="match status" value="2"/>
</dbReference>
<comment type="subcellular location">
    <subcellularLocation>
        <location evidence="1">Nucleus</location>
    </subcellularLocation>
</comment>
<keyword evidence="3 5" id="KW-0694">RNA-binding</keyword>
<dbReference type="EMBL" id="KV426023">
    <property type="protein sequence ID" value="KZV91655.1"/>
    <property type="molecule type" value="Genomic_DNA"/>
</dbReference>
<dbReference type="PROSITE" id="PS50102">
    <property type="entry name" value="RRM"/>
    <property type="match status" value="3"/>
</dbReference>
<dbReference type="Gene3D" id="3.30.70.330">
    <property type="match status" value="4"/>
</dbReference>
<feature type="region of interest" description="Disordered" evidence="6">
    <location>
        <begin position="92"/>
        <end position="119"/>
    </location>
</feature>
<feature type="region of interest" description="Disordered" evidence="6">
    <location>
        <begin position="789"/>
        <end position="899"/>
    </location>
</feature>
<evidence type="ECO:0000259" key="7">
    <source>
        <dbReference type="PROSITE" id="PS50102"/>
    </source>
</evidence>
<dbReference type="AlphaFoldDB" id="A0A165H9W0"/>
<evidence type="ECO:0000313" key="8">
    <source>
        <dbReference type="EMBL" id="KZV91655.1"/>
    </source>
</evidence>
<dbReference type="OrthoDB" id="267048at2759"/>
<feature type="compositionally biased region" description="Basic and acidic residues" evidence="6">
    <location>
        <begin position="637"/>
        <end position="655"/>
    </location>
</feature>
<dbReference type="PANTHER" id="PTHR48039">
    <property type="entry name" value="RNA-BINDING MOTIF PROTEIN 14B"/>
    <property type="match status" value="1"/>
</dbReference>
<dbReference type="Proteomes" id="UP000077266">
    <property type="component" value="Unassembled WGS sequence"/>
</dbReference>
<keyword evidence="2" id="KW-0677">Repeat</keyword>
<feature type="domain" description="RRM" evidence="7">
    <location>
        <begin position="396"/>
        <end position="511"/>
    </location>
</feature>